<dbReference type="SUPFAM" id="SSF51905">
    <property type="entry name" value="FAD/NAD(P)-binding domain"/>
    <property type="match status" value="1"/>
</dbReference>
<protein>
    <recommendedName>
        <fullName evidence="3">FAD-binding domain-containing protein</fullName>
    </recommendedName>
</protein>
<dbReference type="Pfam" id="PF01494">
    <property type="entry name" value="FAD_binding_3"/>
    <property type="match status" value="1"/>
</dbReference>
<dbReference type="InterPro" id="IPR036188">
    <property type="entry name" value="FAD/NAD-bd_sf"/>
</dbReference>
<keyword evidence="5" id="KW-1185">Reference proteome</keyword>
<dbReference type="GO" id="GO:0071949">
    <property type="term" value="F:FAD binding"/>
    <property type="evidence" value="ECO:0007669"/>
    <property type="project" value="InterPro"/>
</dbReference>
<dbReference type="InterPro" id="IPR050493">
    <property type="entry name" value="FAD-dep_Monooxygenase_BioMet"/>
</dbReference>
<evidence type="ECO:0000259" key="3">
    <source>
        <dbReference type="Pfam" id="PF01494"/>
    </source>
</evidence>
<evidence type="ECO:0000256" key="1">
    <source>
        <dbReference type="ARBA" id="ARBA00023002"/>
    </source>
</evidence>
<dbReference type="InterPro" id="IPR002938">
    <property type="entry name" value="FAD-bd"/>
</dbReference>
<dbReference type="Proteomes" id="UP000250744">
    <property type="component" value="Unassembled WGS sequence"/>
</dbReference>
<evidence type="ECO:0000256" key="2">
    <source>
        <dbReference type="ARBA" id="ARBA00023033"/>
    </source>
</evidence>
<sequence length="367" mass="41020">MIVIQGAGIAGLTLAALLEKAGQEYCVVERAEVLNTIGTGLLLQPNAQAVLSELGLLREMLQLSTRVESMSLGACQKPSLIRWDNDFALGVHRGDLHSLLLSLIPKSKIFLSTSIVEWKEHPLGVEVKLSDHQKLVATHLIGADGLRSSIRHTCYPSQEYRYSGQWCWRTVINAKPFDDKAIELFKGSYRLGAIPIGCQQTYVYWVSSHLEQDPVEQFVPDKTRLCLFGEKGEQLASHLTSDLLWLCHPLCDRAVRWGKGGVILIGDAAHPVTPNLGQGAALGMEDAWCLYRLLIQEQASAETLKRLRHGRVKSVRRLSWWAGKFAHLENPVAVKLRDITMRCVPEQMIAKTQLRFAEGFSQGMYRI</sequence>
<name>A0A364NK09_9GAMM</name>
<reference evidence="4 5" key="1">
    <citation type="submission" date="2018-06" db="EMBL/GenBank/DDBJ databases">
        <title>Nitrincola tibetense sp. nov., isolated from Lake XuguoCo on Tibetan Plateau.</title>
        <authorList>
            <person name="Xing P."/>
        </authorList>
    </citation>
    <scope>NUCLEOTIDE SEQUENCE [LARGE SCALE GENOMIC DNA]</scope>
    <source>
        <strain evidence="5">xg18</strain>
    </source>
</reference>
<keyword evidence="2" id="KW-0503">Monooxygenase</keyword>
<proteinExistence type="predicted"/>
<dbReference type="PANTHER" id="PTHR13789:SF309">
    <property type="entry name" value="PUTATIVE (AFU_ORTHOLOGUE AFUA_6G14510)-RELATED"/>
    <property type="match status" value="1"/>
</dbReference>
<comment type="caution">
    <text evidence="4">The sequence shown here is derived from an EMBL/GenBank/DDBJ whole genome shotgun (WGS) entry which is preliminary data.</text>
</comment>
<evidence type="ECO:0000313" key="5">
    <source>
        <dbReference type="Proteomes" id="UP000250744"/>
    </source>
</evidence>
<dbReference type="PANTHER" id="PTHR13789">
    <property type="entry name" value="MONOOXYGENASE"/>
    <property type="match status" value="1"/>
</dbReference>
<dbReference type="GO" id="GO:0004497">
    <property type="term" value="F:monooxygenase activity"/>
    <property type="evidence" value="ECO:0007669"/>
    <property type="project" value="UniProtKB-KW"/>
</dbReference>
<dbReference type="RefSeq" id="WP_112159623.1">
    <property type="nucleotide sequence ID" value="NZ_QKRX01000009.1"/>
</dbReference>
<dbReference type="OrthoDB" id="9782160at2"/>
<dbReference type="PRINTS" id="PR00420">
    <property type="entry name" value="RNGMNOXGNASE"/>
</dbReference>
<evidence type="ECO:0000313" key="4">
    <source>
        <dbReference type="EMBL" id="RAU17468.1"/>
    </source>
</evidence>
<keyword evidence="1" id="KW-0560">Oxidoreductase</keyword>
<dbReference type="AlphaFoldDB" id="A0A364NK09"/>
<accession>A0A364NK09</accession>
<organism evidence="4 5">
    <name type="scientific">Nitrincola tibetensis</name>
    <dbReference type="NCBI Taxonomy" id="2219697"/>
    <lineage>
        <taxon>Bacteria</taxon>
        <taxon>Pseudomonadati</taxon>
        <taxon>Pseudomonadota</taxon>
        <taxon>Gammaproteobacteria</taxon>
        <taxon>Oceanospirillales</taxon>
        <taxon>Oceanospirillaceae</taxon>
        <taxon>Nitrincola</taxon>
    </lineage>
</organism>
<gene>
    <name evidence="4" type="ORF">DN062_12275</name>
</gene>
<dbReference type="EMBL" id="QKRX01000009">
    <property type="protein sequence ID" value="RAU17468.1"/>
    <property type="molecule type" value="Genomic_DNA"/>
</dbReference>
<dbReference type="Gene3D" id="3.50.50.60">
    <property type="entry name" value="FAD/NAD(P)-binding domain"/>
    <property type="match status" value="1"/>
</dbReference>
<feature type="domain" description="FAD-binding" evidence="3">
    <location>
        <begin position="3"/>
        <end position="313"/>
    </location>
</feature>